<evidence type="ECO:0000313" key="3">
    <source>
        <dbReference type="EMBL" id="OUJ06472.1"/>
    </source>
</evidence>
<feature type="transmembrane region" description="Helical" evidence="1">
    <location>
        <begin position="57"/>
        <end position="76"/>
    </location>
</feature>
<accession>A0A177G6K2</accession>
<keyword evidence="1" id="KW-0812">Transmembrane</keyword>
<evidence type="ECO:0000256" key="1">
    <source>
        <dbReference type="SAM" id="Phobius"/>
    </source>
</evidence>
<dbReference type="AlphaFoldDB" id="A0A177G6K2"/>
<reference evidence="5" key="1">
    <citation type="submission" date="2014-06" db="EMBL/GenBank/DDBJ databases">
        <authorList>
            <person name="Winans N.J."/>
            <person name="Newell P.D."/>
            <person name="Douglas A.E."/>
        </authorList>
    </citation>
    <scope>NUCLEOTIDE SEQUENCE [LARGE SCALE GENOMIC DNA]</scope>
    <source>
        <strain evidence="5">DsW_057</strain>
    </source>
</reference>
<organism evidence="2 4">
    <name type="scientific">Acetobacter malorum</name>
    <dbReference type="NCBI Taxonomy" id="178901"/>
    <lineage>
        <taxon>Bacteria</taxon>
        <taxon>Pseudomonadati</taxon>
        <taxon>Pseudomonadota</taxon>
        <taxon>Alphaproteobacteria</taxon>
        <taxon>Acetobacterales</taxon>
        <taxon>Acetobacteraceae</taxon>
        <taxon>Acetobacter</taxon>
    </lineage>
</organism>
<dbReference type="Proteomes" id="UP000077349">
    <property type="component" value="Unassembled WGS sequence"/>
</dbReference>
<dbReference type="Proteomes" id="UP000242683">
    <property type="component" value="Unassembled WGS sequence"/>
</dbReference>
<name>A0A177G6K2_9PROT</name>
<evidence type="ECO:0000313" key="2">
    <source>
        <dbReference type="EMBL" id="OAG75187.1"/>
    </source>
</evidence>
<evidence type="ECO:0000313" key="5">
    <source>
        <dbReference type="Proteomes" id="UP000242683"/>
    </source>
</evidence>
<reference evidence="2 4" key="3">
    <citation type="submission" date="2016-03" db="EMBL/GenBank/DDBJ databases">
        <title>Draft genome sequence of Acetobacter malorum CECT 7742, a strain isolated from strawberry vinegar.</title>
        <authorList>
            <person name="Sainz F."/>
            <person name="Mas A."/>
            <person name="Torija M.J."/>
        </authorList>
    </citation>
    <scope>NUCLEOTIDE SEQUENCE [LARGE SCALE GENOMIC DNA]</scope>
    <source>
        <strain evidence="2 4">CECT 7742</strain>
    </source>
</reference>
<dbReference type="PATRIC" id="fig|178901.16.peg.3918"/>
<evidence type="ECO:0000313" key="4">
    <source>
        <dbReference type="Proteomes" id="UP000077349"/>
    </source>
</evidence>
<proteinExistence type="predicted"/>
<dbReference type="EMBL" id="LVHD01000104">
    <property type="protein sequence ID" value="OAG75187.1"/>
    <property type="molecule type" value="Genomic_DNA"/>
</dbReference>
<keyword evidence="1" id="KW-0472">Membrane</keyword>
<dbReference type="EMBL" id="JOPG01000010">
    <property type="protein sequence ID" value="OUJ06472.1"/>
    <property type="molecule type" value="Genomic_DNA"/>
</dbReference>
<protein>
    <submittedName>
        <fullName evidence="2">Uncharacterized protein</fullName>
    </submittedName>
</protein>
<reference evidence="3" key="2">
    <citation type="submission" date="2014-06" db="EMBL/GenBank/DDBJ databases">
        <authorList>
            <person name="Ju J."/>
            <person name="Zhang J."/>
        </authorList>
    </citation>
    <scope>NUCLEOTIDE SEQUENCE [LARGE SCALE GENOMIC DNA]</scope>
    <source>
        <strain evidence="3">DsW_057</strain>
    </source>
</reference>
<sequence length="82" mass="9866">MLLGFLIFLYNRYIRVLIRLTMNYINLHVENFEPFYEQFKIDAPQVFVFWKLKKTELILFASGAILIMFGYLGKLFHLSLIK</sequence>
<comment type="caution">
    <text evidence="2">The sequence shown here is derived from an EMBL/GenBank/DDBJ whole genome shotgun (WGS) entry which is preliminary data.</text>
</comment>
<keyword evidence="1" id="KW-1133">Transmembrane helix</keyword>
<gene>
    <name evidence="2" type="ORF">Amal_03646</name>
    <name evidence="3" type="ORF">HK23_01430</name>
</gene>